<keyword evidence="1" id="KW-0472">Membrane</keyword>
<reference evidence="2" key="2">
    <citation type="submission" date="2021-12" db="EMBL/GenBank/DDBJ databases">
        <title>Resequencing data analysis of finger millet.</title>
        <authorList>
            <person name="Hatakeyama M."/>
            <person name="Aluri S."/>
            <person name="Balachadran M.T."/>
            <person name="Sivarajan S.R."/>
            <person name="Poveda L."/>
            <person name="Shimizu-Inatsugi R."/>
            <person name="Schlapbach R."/>
            <person name="Sreeman S.M."/>
            <person name="Shimizu K.K."/>
        </authorList>
    </citation>
    <scope>NUCLEOTIDE SEQUENCE</scope>
</reference>
<sequence length="114" mass="13255">MQVSFEDKKKELFEMVLLISSIMIFSIFSEIYAMDLNVAGAQEDLKVANYVVEKLNPDRDGGSEKLFYGIDFCYAKKCLLKQVLSPEMSLATVRTYIWKKPEDLILHYRMVQSR</sequence>
<dbReference type="Pfam" id="PF11816">
    <property type="entry name" value="DUF3337"/>
    <property type="match status" value="1"/>
</dbReference>
<protein>
    <submittedName>
        <fullName evidence="2">Uncharacterized protein</fullName>
    </submittedName>
</protein>
<keyword evidence="3" id="KW-1185">Reference proteome</keyword>
<organism evidence="2 3">
    <name type="scientific">Eleusine coracana subsp. coracana</name>
    <dbReference type="NCBI Taxonomy" id="191504"/>
    <lineage>
        <taxon>Eukaryota</taxon>
        <taxon>Viridiplantae</taxon>
        <taxon>Streptophyta</taxon>
        <taxon>Embryophyta</taxon>
        <taxon>Tracheophyta</taxon>
        <taxon>Spermatophyta</taxon>
        <taxon>Magnoliopsida</taxon>
        <taxon>Liliopsida</taxon>
        <taxon>Poales</taxon>
        <taxon>Poaceae</taxon>
        <taxon>PACMAD clade</taxon>
        <taxon>Chloridoideae</taxon>
        <taxon>Cynodonteae</taxon>
        <taxon>Eleusininae</taxon>
        <taxon>Eleusine</taxon>
    </lineage>
</organism>
<dbReference type="AlphaFoldDB" id="A0AAV5BRQ4"/>
<reference evidence="2" key="1">
    <citation type="journal article" date="2018" name="DNA Res.">
        <title>Multiple hybrid de novo genome assembly of finger millet, an orphan allotetraploid crop.</title>
        <authorList>
            <person name="Hatakeyama M."/>
            <person name="Aluri S."/>
            <person name="Balachadran M.T."/>
            <person name="Sivarajan S.R."/>
            <person name="Patrignani A."/>
            <person name="Gruter S."/>
            <person name="Poveda L."/>
            <person name="Shimizu-Inatsugi R."/>
            <person name="Baeten J."/>
            <person name="Francoijs K.J."/>
            <person name="Nataraja K.N."/>
            <person name="Reddy Y.A.N."/>
            <person name="Phadnis S."/>
            <person name="Ravikumar R.L."/>
            <person name="Schlapbach R."/>
            <person name="Sreeman S.M."/>
            <person name="Shimizu K.K."/>
        </authorList>
    </citation>
    <scope>NUCLEOTIDE SEQUENCE</scope>
</reference>
<keyword evidence="1" id="KW-0812">Transmembrane</keyword>
<evidence type="ECO:0000313" key="3">
    <source>
        <dbReference type="Proteomes" id="UP001054889"/>
    </source>
</evidence>
<dbReference type="Proteomes" id="UP001054889">
    <property type="component" value="Unassembled WGS sequence"/>
</dbReference>
<evidence type="ECO:0000313" key="2">
    <source>
        <dbReference type="EMBL" id="GJM87924.1"/>
    </source>
</evidence>
<keyword evidence="1" id="KW-1133">Transmembrane helix</keyword>
<proteinExistence type="predicted"/>
<feature type="transmembrane region" description="Helical" evidence="1">
    <location>
        <begin position="12"/>
        <end position="34"/>
    </location>
</feature>
<dbReference type="InterPro" id="IPR021772">
    <property type="entry name" value="WDR48/Bun107"/>
</dbReference>
<evidence type="ECO:0000256" key="1">
    <source>
        <dbReference type="SAM" id="Phobius"/>
    </source>
</evidence>
<name>A0AAV5BRQ4_ELECO</name>
<accession>A0AAV5BRQ4</accession>
<comment type="caution">
    <text evidence="2">The sequence shown here is derived from an EMBL/GenBank/DDBJ whole genome shotgun (WGS) entry which is preliminary data.</text>
</comment>
<gene>
    <name evidence="2" type="primary">ga03930</name>
    <name evidence="2" type="ORF">PR202_ga03930</name>
</gene>
<dbReference type="EMBL" id="BQKI01000002">
    <property type="protein sequence ID" value="GJM87924.1"/>
    <property type="molecule type" value="Genomic_DNA"/>
</dbReference>